<evidence type="ECO:0000259" key="2">
    <source>
        <dbReference type="Pfam" id="PF07811"/>
    </source>
</evidence>
<evidence type="ECO:0000313" key="4">
    <source>
        <dbReference type="Proteomes" id="UP000002484"/>
    </source>
</evidence>
<evidence type="ECO:0000256" key="1">
    <source>
        <dbReference type="SAM" id="Phobius"/>
    </source>
</evidence>
<accession>E3J0U6</accession>
<dbReference type="Pfam" id="PF07811">
    <property type="entry name" value="TadE"/>
    <property type="match status" value="1"/>
</dbReference>
<protein>
    <submittedName>
        <fullName evidence="3">TadE family protein</fullName>
    </submittedName>
</protein>
<gene>
    <name evidence="3" type="ordered locus">FraEuI1c_6026</name>
</gene>
<name>E3J0U6_PSEI1</name>
<sequence>MPGRRSDAGSAIVEFVLVSTLLLFLFLGIIQLGLVLHVRNTLVANAAEGARHGANLNVDPADGGPYAQRLIAESIPGRADATCVGSQVGGPDDIPLVQVTCEVRVPLSLLPFGGGVTIHVTGHAVKETR</sequence>
<dbReference type="STRING" id="298654.FraEuI1c_6026"/>
<organism evidence="3 4">
    <name type="scientific">Pseudofrankia inefficax (strain DSM 45817 / CECT 9037 / DDB 130130 / EuI1c)</name>
    <name type="common">Frankia inefficax</name>
    <dbReference type="NCBI Taxonomy" id="298654"/>
    <lineage>
        <taxon>Bacteria</taxon>
        <taxon>Bacillati</taxon>
        <taxon>Actinomycetota</taxon>
        <taxon>Actinomycetes</taxon>
        <taxon>Frankiales</taxon>
        <taxon>Frankiaceae</taxon>
        <taxon>Pseudofrankia</taxon>
    </lineage>
</organism>
<dbReference type="AlphaFoldDB" id="E3J0U6"/>
<reference evidence="3 4" key="1">
    <citation type="submission" date="2010-10" db="EMBL/GenBank/DDBJ databases">
        <title>Complete sequence of Frankia sp. EuI1c.</title>
        <authorList>
            <consortium name="US DOE Joint Genome Institute"/>
            <person name="Lucas S."/>
            <person name="Copeland A."/>
            <person name="Lapidus A."/>
            <person name="Cheng J.-F."/>
            <person name="Bruce D."/>
            <person name="Goodwin L."/>
            <person name="Pitluck S."/>
            <person name="Chertkov O."/>
            <person name="Detter J.C."/>
            <person name="Han C."/>
            <person name="Tapia R."/>
            <person name="Land M."/>
            <person name="Hauser L."/>
            <person name="Jeffries C."/>
            <person name="Kyrpides N."/>
            <person name="Ivanova N."/>
            <person name="Mikhailova N."/>
            <person name="Beauchemin N."/>
            <person name="Sen A."/>
            <person name="Sur S.A."/>
            <person name="Gtari M."/>
            <person name="Wall L."/>
            <person name="Tisa L."/>
            <person name="Woyke T."/>
        </authorList>
    </citation>
    <scope>NUCLEOTIDE SEQUENCE [LARGE SCALE GENOMIC DNA]</scope>
    <source>
        <strain evidence="4">DSM 45817 / CECT 9037 / EuI1c</strain>
    </source>
</reference>
<feature type="domain" description="TadE-like" evidence="2">
    <location>
        <begin position="9"/>
        <end position="51"/>
    </location>
</feature>
<evidence type="ECO:0000313" key="3">
    <source>
        <dbReference type="EMBL" id="ADP84010.1"/>
    </source>
</evidence>
<proteinExistence type="predicted"/>
<dbReference type="InterPro" id="IPR012495">
    <property type="entry name" value="TadE-like_dom"/>
</dbReference>
<dbReference type="Proteomes" id="UP000002484">
    <property type="component" value="Chromosome"/>
</dbReference>
<dbReference type="HOGENOM" id="CLU_123721_0_0_11"/>
<feature type="transmembrane region" description="Helical" evidence="1">
    <location>
        <begin position="12"/>
        <end position="36"/>
    </location>
</feature>
<keyword evidence="1" id="KW-0472">Membrane</keyword>
<dbReference type="EMBL" id="CP002299">
    <property type="protein sequence ID" value="ADP84010.1"/>
    <property type="molecule type" value="Genomic_DNA"/>
</dbReference>
<keyword evidence="1" id="KW-0812">Transmembrane</keyword>
<keyword evidence="4" id="KW-1185">Reference proteome</keyword>
<dbReference type="RefSeq" id="WP_013427128.1">
    <property type="nucleotide sequence ID" value="NC_014666.1"/>
</dbReference>
<dbReference type="KEGG" id="fri:FraEuI1c_6026"/>
<dbReference type="eggNOG" id="ENOG5032ZKV">
    <property type="taxonomic scope" value="Bacteria"/>
</dbReference>
<dbReference type="InParanoid" id="E3J0U6"/>
<keyword evidence="1" id="KW-1133">Transmembrane helix</keyword>